<dbReference type="InterPro" id="IPR042831">
    <property type="entry name" value="Ribosomal_mL40_fung"/>
</dbReference>
<dbReference type="Gene3D" id="6.10.250.3440">
    <property type="match status" value="1"/>
</dbReference>
<keyword evidence="2" id="KW-1185">Reference proteome</keyword>
<dbReference type="PANTHER" id="PTHR39150:SF1">
    <property type="entry name" value="LARGE RIBOSOMAL SUBUNIT PROTEIN ML40"/>
    <property type="match status" value="1"/>
</dbReference>
<accession>A0A9P4Y5U5</accession>
<dbReference type="GO" id="GO:0032543">
    <property type="term" value="P:mitochondrial translation"/>
    <property type="evidence" value="ECO:0007669"/>
    <property type="project" value="InterPro"/>
</dbReference>
<dbReference type="PANTHER" id="PTHR39150">
    <property type="entry name" value="54S RIBOSOMAL PROTEIN L28, MITOCHONDRIAL"/>
    <property type="match status" value="1"/>
</dbReference>
<dbReference type="GO" id="GO:0003735">
    <property type="term" value="F:structural constituent of ribosome"/>
    <property type="evidence" value="ECO:0007669"/>
    <property type="project" value="InterPro"/>
</dbReference>
<dbReference type="GeneID" id="63832788"/>
<dbReference type="OrthoDB" id="2098203at2759"/>
<protein>
    <submittedName>
        <fullName evidence="1">Uncharacterized protein</fullName>
    </submittedName>
</protein>
<organism evidence="1 2">
    <name type="scientific">Cryphonectria parasitica (strain ATCC 38755 / EP155)</name>
    <dbReference type="NCBI Taxonomy" id="660469"/>
    <lineage>
        <taxon>Eukaryota</taxon>
        <taxon>Fungi</taxon>
        <taxon>Dikarya</taxon>
        <taxon>Ascomycota</taxon>
        <taxon>Pezizomycotina</taxon>
        <taxon>Sordariomycetes</taxon>
        <taxon>Sordariomycetidae</taxon>
        <taxon>Diaporthales</taxon>
        <taxon>Cryphonectriaceae</taxon>
        <taxon>Cryphonectria-Endothia species complex</taxon>
        <taxon>Cryphonectria</taxon>
    </lineage>
</organism>
<proteinExistence type="predicted"/>
<dbReference type="Proteomes" id="UP000803844">
    <property type="component" value="Unassembled WGS sequence"/>
</dbReference>
<evidence type="ECO:0000313" key="1">
    <source>
        <dbReference type="EMBL" id="KAF3767050.1"/>
    </source>
</evidence>
<reference evidence="1" key="1">
    <citation type="journal article" date="2020" name="Phytopathology">
        <title>Genome sequence of the chestnut blight fungus Cryphonectria parasitica EP155: A fundamental resource for an archetypical invasive plant pathogen.</title>
        <authorList>
            <person name="Crouch J.A."/>
            <person name="Dawe A."/>
            <person name="Aerts A."/>
            <person name="Barry K."/>
            <person name="Churchill A.C.L."/>
            <person name="Grimwood J."/>
            <person name="Hillman B."/>
            <person name="Milgroom M.G."/>
            <person name="Pangilinan J."/>
            <person name="Smith M."/>
            <person name="Salamov A."/>
            <person name="Schmutz J."/>
            <person name="Yadav J."/>
            <person name="Grigoriev I.V."/>
            <person name="Nuss D."/>
        </authorList>
    </citation>
    <scope>NUCLEOTIDE SEQUENCE</scope>
    <source>
        <strain evidence="1">EP155</strain>
    </source>
</reference>
<dbReference type="GO" id="GO:0005739">
    <property type="term" value="C:mitochondrion"/>
    <property type="evidence" value="ECO:0007669"/>
    <property type="project" value="GOC"/>
</dbReference>
<feature type="non-terminal residue" evidence="1">
    <location>
        <position position="120"/>
    </location>
</feature>
<dbReference type="AlphaFoldDB" id="A0A9P4Y5U5"/>
<dbReference type="EMBL" id="MU032346">
    <property type="protein sequence ID" value="KAF3767050.1"/>
    <property type="molecule type" value="Genomic_DNA"/>
</dbReference>
<feature type="non-terminal residue" evidence="1">
    <location>
        <position position="1"/>
    </location>
</feature>
<gene>
    <name evidence="1" type="ORF">M406DRAFT_223645</name>
</gene>
<sequence>DPKVAGMMKFLYAPSQVPPPLRMARQRHLRHWTIHRAWQLFRRQQEEQWEREMMRMNASMSHACETLRNLEGPGTRPKGWLFRKSMEKVGVWGPDAVPIEYARPLVETPGERPWNHEWKR</sequence>
<comment type="caution">
    <text evidence="1">The sequence shown here is derived from an EMBL/GenBank/DDBJ whole genome shotgun (WGS) entry which is preliminary data.</text>
</comment>
<dbReference type="RefSeq" id="XP_040778011.1">
    <property type="nucleotide sequence ID" value="XM_040915659.1"/>
</dbReference>
<name>A0A9P4Y5U5_CRYP1</name>
<evidence type="ECO:0000313" key="2">
    <source>
        <dbReference type="Proteomes" id="UP000803844"/>
    </source>
</evidence>